<name>A0A7G5FFC2_9CORY</name>
<accession>A0A7G5FFC2</accession>
<reference evidence="2 3" key="1">
    <citation type="submission" date="2020-07" db="EMBL/GenBank/DDBJ databases">
        <title>non toxigenic Corynebacterium sp. nov from a clinical source.</title>
        <authorList>
            <person name="Bernier A.-M."/>
            <person name="Bernard K."/>
        </authorList>
    </citation>
    <scope>NUCLEOTIDE SEQUENCE [LARGE SCALE GENOMIC DNA]</scope>
    <source>
        <strain evidence="3">NML 93-0612</strain>
    </source>
</reference>
<evidence type="ECO:0000256" key="1">
    <source>
        <dbReference type="SAM" id="SignalP"/>
    </source>
</evidence>
<proteinExistence type="predicted"/>
<dbReference type="RefSeq" id="WP_182386135.1">
    <property type="nucleotide sequence ID" value="NZ_CP059833.1"/>
</dbReference>
<sequence length="365" mass="38112">MKKSQRSSLIAAVAVVSTLLTSCTPPGVEDPQKQAQEQAANNQTVSGALGGATPAQSPASEHPAGEVLRLEAPFDKATDIELSGDIFLVRAAEKIAIGTIDQLRTNSYKEMDIIKACGDVSVTGDTFVLPCPKPVDGAGGGTIYLIDAKNPSFKDTRRADMEFTSAALTTTGEVIGGSSNQPDVVVFSGSGSKKISTSRKADEMVSSAVSGTRDGVVFIEREKTVIQGVDFSNNRPGGALRMGVGVGSIAAGEEGLFLASDTLGHQLGVYTDDDILMLHQTVSTDPSPWAVAWDAKRKLAWVSSNATNKIQAFKISSGVPELQGAVDSVANVRSMTIDTDGNIYALSDSGAGLQYIPATDVDKQL</sequence>
<protein>
    <recommendedName>
        <fullName evidence="4">Prolipoprotein LppL</fullName>
    </recommendedName>
</protein>
<evidence type="ECO:0000313" key="2">
    <source>
        <dbReference type="EMBL" id="QMV85313.1"/>
    </source>
</evidence>
<feature type="chain" id="PRO_5039065307" description="Prolipoprotein LppL" evidence="1">
    <location>
        <begin position="23"/>
        <end position="365"/>
    </location>
</feature>
<organism evidence="2 3">
    <name type="scientific">Corynebacterium hindlerae</name>
    <dbReference type="NCBI Taxonomy" id="699041"/>
    <lineage>
        <taxon>Bacteria</taxon>
        <taxon>Bacillati</taxon>
        <taxon>Actinomycetota</taxon>
        <taxon>Actinomycetes</taxon>
        <taxon>Mycobacteriales</taxon>
        <taxon>Corynebacteriaceae</taxon>
        <taxon>Corynebacterium</taxon>
    </lineage>
</organism>
<dbReference type="Proteomes" id="UP000515570">
    <property type="component" value="Chromosome"/>
</dbReference>
<feature type="signal peptide" evidence="1">
    <location>
        <begin position="1"/>
        <end position="22"/>
    </location>
</feature>
<keyword evidence="1" id="KW-0732">Signal</keyword>
<evidence type="ECO:0008006" key="4">
    <source>
        <dbReference type="Google" id="ProtNLM"/>
    </source>
</evidence>
<dbReference type="EMBL" id="CP059833">
    <property type="protein sequence ID" value="QMV85313.1"/>
    <property type="molecule type" value="Genomic_DNA"/>
</dbReference>
<gene>
    <name evidence="2" type="ORF">HW450_00680</name>
</gene>
<dbReference type="SUPFAM" id="SSF63829">
    <property type="entry name" value="Calcium-dependent phosphotriesterase"/>
    <property type="match status" value="1"/>
</dbReference>
<keyword evidence="3" id="KW-1185">Reference proteome</keyword>
<dbReference type="AlphaFoldDB" id="A0A7G5FFC2"/>
<dbReference type="PROSITE" id="PS51257">
    <property type="entry name" value="PROKAR_LIPOPROTEIN"/>
    <property type="match status" value="1"/>
</dbReference>
<evidence type="ECO:0000313" key="3">
    <source>
        <dbReference type="Proteomes" id="UP000515570"/>
    </source>
</evidence>